<evidence type="ECO:0000313" key="4">
    <source>
        <dbReference type="Proteomes" id="UP000251213"/>
    </source>
</evidence>
<dbReference type="Proteomes" id="UP000251213">
    <property type="component" value="Unassembled WGS sequence"/>
</dbReference>
<dbReference type="AlphaFoldDB" id="A0A364K123"/>
<accession>A0A364K123</accession>
<proteinExistence type="predicted"/>
<evidence type="ECO:0000256" key="1">
    <source>
        <dbReference type="SAM" id="Coils"/>
    </source>
</evidence>
<protein>
    <submittedName>
        <fullName evidence="3">Uncharacterized protein</fullName>
    </submittedName>
</protein>
<keyword evidence="1" id="KW-0175">Coiled coil</keyword>
<dbReference type="RefSeq" id="WP_113660275.1">
    <property type="nucleotide sequence ID" value="NZ_KZ845677.1"/>
</dbReference>
<feature type="transmembrane region" description="Helical" evidence="2">
    <location>
        <begin position="115"/>
        <end position="133"/>
    </location>
</feature>
<evidence type="ECO:0000256" key="2">
    <source>
        <dbReference type="SAM" id="Phobius"/>
    </source>
</evidence>
<organism evidence="3 4">
    <name type="scientific">Thermoflavimicrobium daqui</name>
    <dbReference type="NCBI Taxonomy" id="2137476"/>
    <lineage>
        <taxon>Bacteria</taxon>
        <taxon>Bacillati</taxon>
        <taxon>Bacillota</taxon>
        <taxon>Bacilli</taxon>
        <taxon>Bacillales</taxon>
        <taxon>Thermoactinomycetaceae</taxon>
        <taxon>Thermoflavimicrobium</taxon>
    </lineage>
</organism>
<keyword evidence="2" id="KW-0812">Transmembrane</keyword>
<feature type="coiled-coil region" evidence="1">
    <location>
        <begin position="144"/>
        <end position="192"/>
    </location>
</feature>
<gene>
    <name evidence="3" type="ORF">DL897_16770</name>
</gene>
<dbReference type="EMBL" id="QJKK01000015">
    <property type="protein sequence ID" value="RAL21392.1"/>
    <property type="molecule type" value="Genomic_DNA"/>
</dbReference>
<reference evidence="3 4" key="2">
    <citation type="submission" date="2018-06" db="EMBL/GenBank/DDBJ databases">
        <authorList>
            <person name="Zhirakovskaya E."/>
        </authorList>
    </citation>
    <scope>NUCLEOTIDE SEQUENCE [LARGE SCALE GENOMIC DNA]</scope>
    <source>
        <strain evidence="3 4">FBKL4.011</strain>
    </source>
</reference>
<name>A0A364K123_9BACL</name>
<feature type="transmembrane region" description="Helical" evidence="2">
    <location>
        <begin position="32"/>
        <end position="55"/>
    </location>
</feature>
<evidence type="ECO:0000313" key="3">
    <source>
        <dbReference type="EMBL" id="RAL21392.1"/>
    </source>
</evidence>
<keyword evidence="2" id="KW-1133">Transmembrane helix</keyword>
<keyword evidence="4" id="KW-1185">Reference proteome</keyword>
<keyword evidence="2" id="KW-0472">Membrane</keyword>
<feature type="transmembrane region" description="Helical" evidence="2">
    <location>
        <begin position="89"/>
        <end position="109"/>
    </location>
</feature>
<comment type="caution">
    <text evidence="3">The sequence shown here is derived from an EMBL/GenBank/DDBJ whole genome shotgun (WGS) entry which is preliminary data.</text>
</comment>
<sequence length="193" mass="23137">MPVVIGFCFLCLCVGIIYYTVGRYLAGFPYSIVPWEIILDLYVWLYPFVVVYFFLKWKRKYNLKYEEKENKERDVITTKLFGKLHLPQYVPDTLLIINIGSFSIGWITIVWSNVPITYFILLFAVFSGAYFLFEFTVRWSKKYEELNELKLERLEIKLALAEQKIKLLEQRNDFLEEKLELINEKAKLLKKRE</sequence>
<reference evidence="3 4" key="1">
    <citation type="submission" date="2018-06" db="EMBL/GenBank/DDBJ databases">
        <title>Thermoflavimicrobium daqus sp. nov., a thermophilic microbe isolated from Moutai-flavour Daqu.</title>
        <authorList>
            <person name="Wang X."/>
            <person name="Zhou H."/>
        </authorList>
    </citation>
    <scope>NUCLEOTIDE SEQUENCE [LARGE SCALE GENOMIC DNA]</scope>
    <source>
        <strain evidence="3 4">FBKL4.011</strain>
    </source>
</reference>